<reference evidence="3" key="1">
    <citation type="submission" date="2010-08" db="EMBL/GenBank/DDBJ databases">
        <authorList>
            <consortium name="Caenorhabditis japonica Sequencing Consortium"/>
            <person name="Wilson R.K."/>
        </authorList>
    </citation>
    <scope>NUCLEOTIDE SEQUENCE [LARGE SCALE GENOMIC DNA]</scope>
    <source>
        <strain evidence="3">DF5081</strain>
    </source>
</reference>
<evidence type="ECO:0000259" key="1">
    <source>
        <dbReference type="Pfam" id="PF05699"/>
    </source>
</evidence>
<keyword evidence="3" id="KW-1185">Reference proteome</keyword>
<dbReference type="InterPro" id="IPR012337">
    <property type="entry name" value="RNaseH-like_sf"/>
</dbReference>
<dbReference type="SUPFAM" id="SSF53098">
    <property type="entry name" value="Ribonuclease H-like"/>
    <property type="match status" value="1"/>
</dbReference>
<dbReference type="GO" id="GO:0046983">
    <property type="term" value="F:protein dimerization activity"/>
    <property type="evidence" value="ECO:0007669"/>
    <property type="project" value="InterPro"/>
</dbReference>
<organism evidence="2 3">
    <name type="scientific">Caenorhabditis japonica</name>
    <dbReference type="NCBI Taxonomy" id="281687"/>
    <lineage>
        <taxon>Eukaryota</taxon>
        <taxon>Metazoa</taxon>
        <taxon>Ecdysozoa</taxon>
        <taxon>Nematoda</taxon>
        <taxon>Chromadorea</taxon>
        <taxon>Rhabditida</taxon>
        <taxon>Rhabditina</taxon>
        <taxon>Rhabditomorpha</taxon>
        <taxon>Rhabditoidea</taxon>
        <taxon>Rhabditidae</taxon>
        <taxon>Peloderinae</taxon>
        <taxon>Caenorhabditis</taxon>
    </lineage>
</organism>
<name>A0A8R1HV27_CAEJA</name>
<dbReference type="InterPro" id="IPR008906">
    <property type="entry name" value="HATC_C_dom"/>
</dbReference>
<proteinExistence type="predicted"/>
<sequence length="89" mass="10293">MPNQTTEVDSYLSVDPDSTIDPFLYWREEKRFPNLRKMALQLLAIPSTSSESERVFSVAGAVFSPKRMRLSLERLQDLTFCSINTKIYD</sequence>
<evidence type="ECO:0000313" key="3">
    <source>
        <dbReference type="Proteomes" id="UP000005237"/>
    </source>
</evidence>
<evidence type="ECO:0000313" key="2">
    <source>
        <dbReference type="EnsemblMetazoa" id="CJA11852.1"/>
    </source>
</evidence>
<reference evidence="2" key="2">
    <citation type="submission" date="2022-06" db="UniProtKB">
        <authorList>
            <consortium name="EnsemblMetazoa"/>
        </authorList>
    </citation>
    <scope>IDENTIFICATION</scope>
    <source>
        <strain evidence="2">DF5081</strain>
    </source>
</reference>
<dbReference type="Pfam" id="PF05699">
    <property type="entry name" value="Dimer_Tnp_hAT"/>
    <property type="match status" value="1"/>
</dbReference>
<dbReference type="AlphaFoldDB" id="A0A8R1HV27"/>
<dbReference type="EnsemblMetazoa" id="CJA11852.1">
    <property type="protein sequence ID" value="CJA11852.1"/>
    <property type="gene ID" value="WBGene00131056"/>
</dbReference>
<accession>A0A8R1HV27</accession>
<dbReference type="Proteomes" id="UP000005237">
    <property type="component" value="Unassembled WGS sequence"/>
</dbReference>
<dbReference type="PANTHER" id="PTHR47611">
    <property type="entry name" value="HAT DIMERISATION DOMAIN, C-TERMINAL"/>
    <property type="match status" value="1"/>
</dbReference>
<dbReference type="PANTHER" id="PTHR47611:SF1">
    <property type="entry name" value="CCHC-TYPE DOMAIN-CONTAINING PROTEIN"/>
    <property type="match status" value="1"/>
</dbReference>
<protein>
    <submittedName>
        <fullName evidence="2">Dimer_Tnp_hAT domain-containing protein</fullName>
    </submittedName>
</protein>
<feature type="domain" description="HAT C-terminal dimerisation" evidence="1">
    <location>
        <begin position="15"/>
        <end position="80"/>
    </location>
</feature>